<protein>
    <recommendedName>
        <fullName evidence="1">Integrase zinc-binding domain-containing protein</fullName>
    </recommendedName>
</protein>
<evidence type="ECO:0000313" key="2">
    <source>
        <dbReference type="EMBL" id="KNZ60145.1"/>
    </source>
</evidence>
<gene>
    <name evidence="2" type="ORF">VP01_1604g6</name>
</gene>
<evidence type="ECO:0000259" key="1">
    <source>
        <dbReference type="Pfam" id="PF17921"/>
    </source>
</evidence>
<dbReference type="EMBL" id="LAVV01006398">
    <property type="protein sequence ID" value="KNZ60145.1"/>
    <property type="molecule type" value="Genomic_DNA"/>
</dbReference>
<name>A0A0L6VJ42_9BASI</name>
<dbReference type="OrthoDB" id="6618553at2759"/>
<accession>A0A0L6VJ42</accession>
<feature type="domain" description="Integrase zinc-binding" evidence="1">
    <location>
        <begin position="3"/>
        <end position="36"/>
    </location>
</feature>
<sequence length="288" mass="33121">MLSGHFGQENTCKLISRDFYWPGMTTDLKDYVNRCYDFNCKKFLNHPNFRLLKKLPMPPLSFIEDCFSKITLFVSSFWTSLCQHFKIKLKDSIKYSNNIFEWLFVINRIIGAKISYLTLFTSHLLLFPQFTFPTSSIFKINFESIFKQPVNPTSNKPTSFESNLLLSALLDPFKIESVVLKNTFKIFCISKWKAIHPVFHVSLQEPAKGLYHPPPEPIKIQDHLEWEVICIPDSRLCQGKLHSFVKWTGYQISSHLTSQTLSCDAPGGGSGIGVDIVMLVWGDLLHLT</sequence>
<dbReference type="Proteomes" id="UP000037035">
    <property type="component" value="Unassembled WGS sequence"/>
</dbReference>
<proteinExistence type="predicted"/>
<organism evidence="2 3">
    <name type="scientific">Puccinia sorghi</name>
    <dbReference type="NCBI Taxonomy" id="27349"/>
    <lineage>
        <taxon>Eukaryota</taxon>
        <taxon>Fungi</taxon>
        <taxon>Dikarya</taxon>
        <taxon>Basidiomycota</taxon>
        <taxon>Pucciniomycotina</taxon>
        <taxon>Pucciniomycetes</taxon>
        <taxon>Pucciniales</taxon>
        <taxon>Pucciniaceae</taxon>
        <taxon>Puccinia</taxon>
    </lineage>
</organism>
<dbReference type="InterPro" id="IPR016197">
    <property type="entry name" value="Chromo-like_dom_sf"/>
</dbReference>
<dbReference type="InterPro" id="IPR041588">
    <property type="entry name" value="Integrase_H2C2"/>
</dbReference>
<comment type="caution">
    <text evidence="2">The sequence shown here is derived from an EMBL/GenBank/DDBJ whole genome shotgun (WGS) entry which is preliminary data.</text>
</comment>
<dbReference type="Gene3D" id="1.10.340.70">
    <property type="match status" value="1"/>
</dbReference>
<dbReference type="SUPFAM" id="SSF54160">
    <property type="entry name" value="Chromo domain-like"/>
    <property type="match status" value="1"/>
</dbReference>
<dbReference type="AlphaFoldDB" id="A0A0L6VJ42"/>
<dbReference type="VEuPathDB" id="FungiDB:VP01_1604g6"/>
<dbReference type="Pfam" id="PF17921">
    <property type="entry name" value="Integrase_H2C2"/>
    <property type="match status" value="1"/>
</dbReference>
<evidence type="ECO:0000313" key="3">
    <source>
        <dbReference type="Proteomes" id="UP000037035"/>
    </source>
</evidence>
<keyword evidence="3" id="KW-1185">Reference proteome</keyword>
<reference evidence="2 3" key="1">
    <citation type="submission" date="2015-08" db="EMBL/GenBank/DDBJ databases">
        <title>Next Generation Sequencing and Analysis of the Genome of Puccinia sorghi L Schw, the Causal Agent of Maize Common Rust.</title>
        <authorList>
            <person name="Rochi L."/>
            <person name="Burguener G."/>
            <person name="Darino M."/>
            <person name="Turjanski A."/>
            <person name="Kreff E."/>
            <person name="Dieguez M.J."/>
            <person name="Sacco F."/>
        </authorList>
    </citation>
    <scope>NUCLEOTIDE SEQUENCE [LARGE SCALE GENOMIC DNA]</scope>
    <source>
        <strain evidence="2 3">RO10H11247</strain>
    </source>
</reference>